<dbReference type="VEuPathDB" id="TrichDB:TRFO_29271"/>
<reference evidence="2" key="1">
    <citation type="submission" date="2016-10" db="EMBL/GenBank/DDBJ databases">
        <authorList>
            <person name="Benchimol M."/>
            <person name="Almeida L.G."/>
            <person name="Vasconcelos A.T."/>
            <person name="Perreira-Neves A."/>
            <person name="Rosa I.A."/>
            <person name="Tasca T."/>
            <person name="Bogo M.R."/>
            <person name="de Souza W."/>
        </authorList>
    </citation>
    <scope>NUCLEOTIDE SEQUENCE [LARGE SCALE GENOMIC DNA]</scope>
    <source>
        <strain evidence="2">K</strain>
    </source>
</reference>
<dbReference type="Pfam" id="PF00240">
    <property type="entry name" value="ubiquitin"/>
    <property type="match status" value="1"/>
</dbReference>
<dbReference type="Proteomes" id="UP000179807">
    <property type="component" value="Unassembled WGS sequence"/>
</dbReference>
<dbReference type="OrthoDB" id="1640476at2759"/>
<dbReference type="EMBL" id="MLAK01000830">
    <property type="protein sequence ID" value="OHT03350.1"/>
    <property type="molecule type" value="Genomic_DNA"/>
</dbReference>
<accession>A0A1J4K0S7</accession>
<dbReference type="InterPro" id="IPR029071">
    <property type="entry name" value="Ubiquitin-like_domsf"/>
</dbReference>
<organism evidence="2 3">
    <name type="scientific">Tritrichomonas foetus</name>
    <dbReference type="NCBI Taxonomy" id="1144522"/>
    <lineage>
        <taxon>Eukaryota</taxon>
        <taxon>Metamonada</taxon>
        <taxon>Parabasalia</taxon>
        <taxon>Tritrichomonadida</taxon>
        <taxon>Tritrichomonadidae</taxon>
        <taxon>Tritrichomonas</taxon>
    </lineage>
</organism>
<keyword evidence="3" id="KW-1185">Reference proteome</keyword>
<dbReference type="SUPFAM" id="SSF54236">
    <property type="entry name" value="Ubiquitin-like"/>
    <property type="match status" value="1"/>
</dbReference>
<sequence length="1231" mass="141854">MIEIDMVNEFFVTKKYDVIPKMIKLPFFFRNKDYALDVKSKNTILQVKMLISEIININPSSFRLYIGRNRLDDNFSVSKMIIPNGEKIKVVLSTPSLLPKSVKIPHDDFTTKLQVFKKSLEFFLHSDNILASSTAKKIISFVDQYLKSSANNSISRIIKLTAQFPDMCKAAIETFKNDLDLTADDLLIFFENCTELKLVASLINYMSDKHEKEVSDFLGKISNLVNEHFFLVLENLTFSNNVSLIKDTINFIMKMKFSSIVQYIPNFIIFLNNVKINDQEYFQKVFSETKSKKKSKIKNSQELILLLMALSIKSGKSQEIYKRYSDILPICAAKLNLTRACLSTCLELTKVGIEFDWHNSSSSNDNNFHHISRTNSSGHPISNNGNPSIKDQIIENIPVEYDKSMMMKVLLKNPEFDPLISLNFAINNNFKDLWSLKSIRHNLLNLFVCELIRDGISYLQLYAECIEIANGKDKTIIASVTNYLLANITQYISSSLCEQIFHFLSMLLDLCYRQNVSSLDTPSISIFGFLLLLRDHLSFQKSGIRILKRYNKEMFNIIKRYKKNESFACQNESCRILKAALSYFLKSNSQFRDIITTKLSPINQTTNNSNNFSFENYQSLSMMMLNIISKKVTNFEIVANALLSKTRFISISLSFLPSIIGTKSVRQYFLGYLSNDKIIDNNKKLSILYYFVQNESKKKVNTLNNPSNEESSSEDEGEIKRIVENLKSIQSSDQLQIQNHNDSNNDKKIIKYVFNISQLVTFHCFRKNFFHIFESDFNFDLSVLINSKLRQLVFQIFVWMSDPRAILLIPSIDIDYICQILCQIENELFKQNLLKSIEIFDENSLKRAFCIGLSITSTTTFRNHYNKIASGNNDTIKDEEITGFGEKIDLRQSLYQIMGRFSNKVIPVLLALLSNKTINVQTAEKVSGYLADYLYRGYQISEKSACQLIGVKDDVLKVVLDNTDFFTAYLPLFMIKDIFSFNIWKYIANNRRDATLLAIIEAFQYSNVSKTAYQLFDYLHIQKNHHKTSKSYNIIALSLLFNECNEFVNNCINQLFADADNDLIKSLKNSSINELVDNPIDTFLDKEKAVDIHSAILSILPGIKSFEIFNELFPKIESLKSFRKKEIVETLNNCYASNYQFSEGFYRFLISRITDESKLYTILNCDNPMMREVAYEVLQNKENFDKSIIESLVLIGKLPCSTITQKEITCLHDVKESKTLSSKEFSSSILE</sequence>
<gene>
    <name evidence="2" type="ORF">TRFO_29271</name>
</gene>
<dbReference type="GeneID" id="94841387"/>
<dbReference type="PROSITE" id="PS50053">
    <property type="entry name" value="UBIQUITIN_2"/>
    <property type="match status" value="1"/>
</dbReference>
<dbReference type="RefSeq" id="XP_068356486.1">
    <property type="nucleotide sequence ID" value="XM_068506683.1"/>
</dbReference>
<evidence type="ECO:0000313" key="3">
    <source>
        <dbReference type="Proteomes" id="UP000179807"/>
    </source>
</evidence>
<feature type="domain" description="Ubiquitin-like" evidence="1">
    <location>
        <begin position="16"/>
        <end position="97"/>
    </location>
</feature>
<dbReference type="Gene3D" id="3.10.20.90">
    <property type="entry name" value="Phosphatidylinositol 3-kinase Catalytic Subunit, Chain A, domain 1"/>
    <property type="match status" value="1"/>
</dbReference>
<proteinExistence type="predicted"/>
<dbReference type="AlphaFoldDB" id="A0A1J4K0S7"/>
<protein>
    <recommendedName>
        <fullName evidence="1">Ubiquitin-like domain-containing protein</fullName>
    </recommendedName>
</protein>
<dbReference type="InterPro" id="IPR000626">
    <property type="entry name" value="Ubiquitin-like_dom"/>
</dbReference>
<evidence type="ECO:0000313" key="2">
    <source>
        <dbReference type="EMBL" id="OHT03350.1"/>
    </source>
</evidence>
<evidence type="ECO:0000259" key="1">
    <source>
        <dbReference type="PROSITE" id="PS50053"/>
    </source>
</evidence>
<name>A0A1J4K0S7_9EUKA</name>
<comment type="caution">
    <text evidence="2">The sequence shown here is derived from an EMBL/GenBank/DDBJ whole genome shotgun (WGS) entry which is preliminary data.</text>
</comment>
<dbReference type="SMART" id="SM00213">
    <property type="entry name" value="UBQ"/>
    <property type="match status" value="1"/>
</dbReference>